<dbReference type="Proteomes" id="UP000516148">
    <property type="component" value="Chromosome"/>
</dbReference>
<reference evidence="1 2" key="1">
    <citation type="submission" date="2020-09" db="EMBL/GenBank/DDBJ databases">
        <title>Sphingomonas sp., a new species isolated from pork steak.</title>
        <authorList>
            <person name="Heidler von Heilborn D."/>
        </authorList>
    </citation>
    <scope>NUCLEOTIDE SEQUENCE [LARGE SCALE GENOMIC DNA]</scope>
    <source>
        <strain evidence="2">S8-3T</strain>
    </source>
</reference>
<gene>
    <name evidence="1" type="ORF">H3Z74_02855</name>
</gene>
<organism evidence="1 2">
    <name type="scientific">Sphingomonas alpina</name>
    <dbReference type="NCBI Taxonomy" id="653931"/>
    <lineage>
        <taxon>Bacteria</taxon>
        <taxon>Pseudomonadati</taxon>
        <taxon>Pseudomonadota</taxon>
        <taxon>Alphaproteobacteria</taxon>
        <taxon>Sphingomonadales</taxon>
        <taxon>Sphingomonadaceae</taxon>
        <taxon>Sphingomonas</taxon>
    </lineage>
</organism>
<dbReference type="RefSeq" id="WP_187762504.1">
    <property type="nucleotide sequence ID" value="NZ_CP061038.1"/>
</dbReference>
<dbReference type="EMBL" id="CP061038">
    <property type="protein sequence ID" value="QNQ10200.1"/>
    <property type="molecule type" value="Genomic_DNA"/>
</dbReference>
<evidence type="ECO:0000313" key="2">
    <source>
        <dbReference type="Proteomes" id="UP000516148"/>
    </source>
</evidence>
<accession>A0A7H0LKJ7</accession>
<evidence type="ECO:0000313" key="1">
    <source>
        <dbReference type="EMBL" id="QNQ10200.1"/>
    </source>
</evidence>
<keyword evidence="2" id="KW-1185">Reference proteome</keyword>
<sequence>MAEATGLNNTARPELVEGPLFFSLRVEKKNGASTGSARTGIGFHEGQI</sequence>
<protein>
    <submittedName>
        <fullName evidence="1">Uncharacterized protein</fullName>
    </submittedName>
</protein>
<dbReference type="KEGG" id="spap:H3Z74_02855"/>
<dbReference type="AlphaFoldDB" id="A0A7H0LKJ7"/>
<name>A0A7H0LKJ7_9SPHN</name>
<proteinExistence type="predicted"/>